<dbReference type="SUPFAM" id="SSF53850">
    <property type="entry name" value="Periplasmic binding protein-like II"/>
    <property type="match status" value="1"/>
</dbReference>
<dbReference type="CDD" id="cd08422">
    <property type="entry name" value="PBP2_CrgA_like"/>
    <property type="match status" value="1"/>
</dbReference>
<evidence type="ECO:0000313" key="6">
    <source>
        <dbReference type="EMBL" id="RUR70741.1"/>
    </source>
</evidence>
<gene>
    <name evidence="6" type="ORF">EJP67_27145</name>
</gene>
<dbReference type="EMBL" id="RXFT01000015">
    <property type="protein sequence ID" value="RUR70741.1"/>
    <property type="molecule type" value="Genomic_DNA"/>
</dbReference>
<dbReference type="PROSITE" id="PS50931">
    <property type="entry name" value="HTH_LYSR"/>
    <property type="match status" value="1"/>
</dbReference>
<accession>A0A433MS88</accession>
<dbReference type="Pfam" id="PF00126">
    <property type="entry name" value="HTH_1"/>
    <property type="match status" value="1"/>
</dbReference>
<proteinExistence type="inferred from homology"/>
<keyword evidence="4" id="KW-0804">Transcription</keyword>
<dbReference type="InterPro" id="IPR000847">
    <property type="entry name" value="LysR_HTH_N"/>
</dbReference>
<dbReference type="Gene3D" id="1.10.10.10">
    <property type="entry name" value="Winged helix-like DNA-binding domain superfamily/Winged helix DNA-binding domain"/>
    <property type="match status" value="1"/>
</dbReference>
<evidence type="ECO:0000256" key="2">
    <source>
        <dbReference type="ARBA" id="ARBA00023015"/>
    </source>
</evidence>
<dbReference type="InterPro" id="IPR058163">
    <property type="entry name" value="LysR-type_TF_proteobact-type"/>
</dbReference>
<comment type="similarity">
    <text evidence="1">Belongs to the LysR transcriptional regulatory family.</text>
</comment>
<dbReference type="PANTHER" id="PTHR30537">
    <property type="entry name" value="HTH-TYPE TRANSCRIPTIONAL REGULATOR"/>
    <property type="match status" value="1"/>
</dbReference>
<sequence length="322" mass="34873">MLDLNEVAMFVQVARLGSFAEAARHLRMPSATVSRRIQQLEARLGTRLMQRSTRKLTLTSAGQTFHERCGPAVEELIEAGQSHVAVSKEPSGAIRVAASASFFEYFDMGWVSAFLAAHPLVQIDFVLSDLPADLIADRVDVAFHIGALEDSSYVARRIFTSYGGLLASPAYIAANGAPGNLRELAEHECVTQPPETGSAAVWRLQGPDGTEEDVRVRGRFSSNTHVALREAACAGLGIVALPAILTAAEVAAGRLVPVLPQYMRAGRGMSVVYPSRQQRPLAVTAFVDMAVEKLSLQEWTPLPAETTSESRLERPLDFSVCR</sequence>
<dbReference type="SUPFAM" id="SSF46785">
    <property type="entry name" value="Winged helix' DNA-binding domain"/>
    <property type="match status" value="1"/>
</dbReference>
<dbReference type="PANTHER" id="PTHR30537:SF5">
    <property type="entry name" value="HTH-TYPE TRANSCRIPTIONAL ACTIVATOR TTDR-RELATED"/>
    <property type="match status" value="1"/>
</dbReference>
<dbReference type="GO" id="GO:0006351">
    <property type="term" value="P:DNA-templated transcription"/>
    <property type="evidence" value="ECO:0007669"/>
    <property type="project" value="TreeGrafter"/>
</dbReference>
<dbReference type="InterPro" id="IPR005119">
    <property type="entry name" value="LysR_subst-bd"/>
</dbReference>
<protein>
    <submittedName>
        <fullName evidence="6">LysR family transcriptional regulator</fullName>
    </submittedName>
</protein>
<name>A0A433MS88_9BURK</name>
<feature type="domain" description="HTH lysR-type" evidence="5">
    <location>
        <begin position="2"/>
        <end position="59"/>
    </location>
</feature>
<evidence type="ECO:0000259" key="5">
    <source>
        <dbReference type="PROSITE" id="PS50931"/>
    </source>
</evidence>
<dbReference type="InterPro" id="IPR036388">
    <property type="entry name" value="WH-like_DNA-bd_sf"/>
</dbReference>
<evidence type="ECO:0000256" key="3">
    <source>
        <dbReference type="ARBA" id="ARBA00023125"/>
    </source>
</evidence>
<evidence type="ECO:0000256" key="4">
    <source>
        <dbReference type="ARBA" id="ARBA00023163"/>
    </source>
</evidence>
<dbReference type="FunFam" id="1.10.10.10:FF:000001">
    <property type="entry name" value="LysR family transcriptional regulator"/>
    <property type="match status" value="1"/>
</dbReference>
<dbReference type="OrthoDB" id="116299at2"/>
<dbReference type="GO" id="GO:0003700">
    <property type="term" value="F:DNA-binding transcription factor activity"/>
    <property type="evidence" value="ECO:0007669"/>
    <property type="project" value="InterPro"/>
</dbReference>
<evidence type="ECO:0000256" key="1">
    <source>
        <dbReference type="ARBA" id="ARBA00009437"/>
    </source>
</evidence>
<dbReference type="Pfam" id="PF03466">
    <property type="entry name" value="LysR_substrate"/>
    <property type="match status" value="1"/>
</dbReference>
<dbReference type="Proteomes" id="UP000281118">
    <property type="component" value="Unassembled WGS sequence"/>
</dbReference>
<reference evidence="6 7" key="1">
    <citation type="submission" date="2018-12" db="EMBL/GenBank/DDBJ databases">
        <title>The genome sequences of Variovorax guangxiensis DSM 27352.</title>
        <authorList>
            <person name="Gao J."/>
            <person name="Sun J."/>
        </authorList>
    </citation>
    <scope>NUCLEOTIDE SEQUENCE [LARGE SCALE GENOMIC DNA]</scope>
    <source>
        <strain evidence="6 7">DSM 27352</strain>
    </source>
</reference>
<keyword evidence="3" id="KW-0238">DNA-binding</keyword>
<dbReference type="InterPro" id="IPR036390">
    <property type="entry name" value="WH_DNA-bd_sf"/>
</dbReference>
<keyword evidence="2" id="KW-0805">Transcription regulation</keyword>
<dbReference type="RefSeq" id="WP_126024848.1">
    <property type="nucleotide sequence ID" value="NZ_RXFT01000015.1"/>
</dbReference>
<dbReference type="AlphaFoldDB" id="A0A433MS88"/>
<dbReference type="GO" id="GO:0043565">
    <property type="term" value="F:sequence-specific DNA binding"/>
    <property type="evidence" value="ECO:0007669"/>
    <property type="project" value="TreeGrafter"/>
</dbReference>
<comment type="caution">
    <text evidence="6">The sequence shown here is derived from an EMBL/GenBank/DDBJ whole genome shotgun (WGS) entry which is preliminary data.</text>
</comment>
<dbReference type="Gene3D" id="3.40.190.290">
    <property type="match status" value="1"/>
</dbReference>
<evidence type="ECO:0000313" key="7">
    <source>
        <dbReference type="Proteomes" id="UP000281118"/>
    </source>
</evidence>
<organism evidence="6 7">
    <name type="scientific">Variovorax guangxiensis</name>
    <dbReference type="NCBI Taxonomy" id="1775474"/>
    <lineage>
        <taxon>Bacteria</taxon>
        <taxon>Pseudomonadati</taxon>
        <taxon>Pseudomonadota</taxon>
        <taxon>Betaproteobacteria</taxon>
        <taxon>Burkholderiales</taxon>
        <taxon>Comamonadaceae</taxon>
        <taxon>Variovorax</taxon>
    </lineage>
</organism>